<dbReference type="PANTHER" id="PTHR14758:SF2">
    <property type="entry name" value="PROTEIN FAM110B"/>
    <property type="match status" value="1"/>
</dbReference>
<evidence type="ECO:0000256" key="5">
    <source>
        <dbReference type="ARBA" id="ARBA00039346"/>
    </source>
</evidence>
<evidence type="ECO:0000259" key="7">
    <source>
        <dbReference type="Pfam" id="PF14160"/>
    </source>
</evidence>
<proteinExistence type="inferred from homology"/>
<keyword evidence="3" id="KW-0963">Cytoplasm</keyword>
<feature type="domain" description="Centrosome-associated FAM110 N-terminal" evidence="8">
    <location>
        <begin position="15"/>
        <end position="135"/>
    </location>
</feature>
<feature type="region of interest" description="Disordered" evidence="6">
    <location>
        <begin position="143"/>
        <end position="265"/>
    </location>
</feature>
<feature type="region of interest" description="Disordered" evidence="6">
    <location>
        <begin position="74"/>
        <end position="130"/>
    </location>
</feature>
<dbReference type="InterPro" id="IPR025740">
    <property type="entry name" value="FAM110"/>
</dbReference>
<feature type="region of interest" description="Disordered" evidence="6">
    <location>
        <begin position="1"/>
        <end position="21"/>
    </location>
</feature>
<dbReference type="Pfam" id="PF14160">
    <property type="entry name" value="FAM110_C"/>
    <property type="match status" value="1"/>
</dbReference>
<dbReference type="GeneTree" id="ENSGT00950000183056"/>
<dbReference type="InterPro" id="IPR025739">
    <property type="entry name" value="FAM110_N"/>
</dbReference>
<feature type="compositionally biased region" description="Gly residues" evidence="6">
    <location>
        <begin position="96"/>
        <end position="107"/>
    </location>
</feature>
<sequence>MPTETLAPALPDSKAAGPAVPFSSTVPLRILNKGPEYFRRQVEPNPKRLSAVERLEADKAKYVKSQEVINAKQEPIKPPVLAKPPVGHTLLSKRGSGIGGGGNGGGIPFKASNNNAKSDTCATSSGSSKRENLNLEILKNLLNSSSSSGAGSEGLGDPAPSPSTSHSLRSFSHSLKVPPINSGGRRSPQQGGNLNLIIERSRSPLPPLSSSAPPLPPKPNPASLPPPALSLSLPPTRPNPSPLELGSSVARRSSLHRSKSDLSDRYARAGADVERFFNYCGLDPEELEAVGPENFARANSDIVSLNFRSASMISSDCDRSRRSSNDGLSDGDEGEDEEEEAGERVPYGISAVERNARVIKWLYSIKQARETQKVSHV</sequence>
<reference evidence="9" key="1">
    <citation type="submission" date="2023-09" db="UniProtKB">
        <authorList>
            <consortium name="Ensembl"/>
        </authorList>
    </citation>
    <scope>IDENTIFICATION</scope>
</reference>
<feature type="domain" description="Centrosome-associated FAM110 C-terminal" evidence="7">
    <location>
        <begin position="252"/>
        <end position="368"/>
    </location>
</feature>
<evidence type="ECO:0000256" key="2">
    <source>
        <dbReference type="ARBA" id="ARBA00010576"/>
    </source>
</evidence>
<feature type="region of interest" description="Disordered" evidence="6">
    <location>
        <begin position="314"/>
        <end position="347"/>
    </location>
</feature>
<feature type="compositionally biased region" description="Acidic residues" evidence="6">
    <location>
        <begin position="329"/>
        <end position="341"/>
    </location>
</feature>
<feature type="compositionally biased region" description="Low complexity" evidence="6">
    <location>
        <begin position="162"/>
        <end position="175"/>
    </location>
</feature>
<protein>
    <recommendedName>
        <fullName evidence="5">Protein FAM110B</fullName>
    </recommendedName>
</protein>
<feature type="compositionally biased region" description="Pro residues" evidence="6">
    <location>
        <begin position="213"/>
        <end position="228"/>
    </location>
</feature>
<dbReference type="Pfam" id="PF14161">
    <property type="entry name" value="FAM110_N"/>
    <property type="match status" value="1"/>
</dbReference>
<dbReference type="GO" id="GO:0005813">
    <property type="term" value="C:centrosome"/>
    <property type="evidence" value="ECO:0007669"/>
    <property type="project" value="UniProtKB-SubCell"/>
</dbReference>
<dbReference type="InterPro" id="IPR025741">
    <property type="entry name" value="FAM110_C"/>
</dbReference>
<dbReference type="Ensembl" id="ENSSPAT00000008142.1">
    <property type="protein sequence ID" value="ENSSPAP00000007988.1"/>
    <property type="gene ID" value="ENSSPAG00000006097.1"/>
</dbReference>
<dbReference type="PANTHER" id="PTHR14758">
    <property type="entry name" value="AGAP005440-PA"/>
    <property type="match status" value="1"/>
</dbReference>
<evidence type="ECO:0000313" key="9">
    <source>
        <dbReference type="Ensembl" id="ENSSPAP00000007988.1"/>
    </source>
</evidence>
<evidence type="ECO:0000256" key="6">
    <source>
        <dbReference type="SAM" id="MobiDB-lite"/>
    </source>
</evidence>
<comment type="subcellular location">
    <subcellularLocation>
        <location evidence="1">Cytoplasm</location>
        <location evidence="1">Cytoskeleton</location>
        <location evidence="1">Microtubule organizing center</location>
        <location evidence="1">Centrosome</location>
    </subcellularLocation>
</comment>
<keyword evidence="4" id="KW-0206">Cytoskeleton</keyword>
<comment type="similarity">
    <text evidence="2">Belongs to the FAM110 family.</text>
</comment>
<accession>A0A3B4ZGH4</accession>
<dbReference type="AlphaFoldDB" id="A0A3B4ZGH4"/>
<organism evidence="9">
    <name type="scientific">Stegastes partitus</name>
    <name type="common">bicolor damselfish</name>
    <dbReference type="NCBI Taxonomy" id="144197"/>
    <lineage>
        <taxon>Eukaryota</taxon>
        <taxon>Metazoa</taxon>
        <taxon>Chordata</taxon>
        <taxon>Craniata</taxon>
        <taxon>Vertebrata</taxon>
        <taxon>Euteleostomi</taxon>
        <taxon>Actinopterygii</taxon>
        <taxon>Neopterygii</taxon>
        <taxon>Teleostei</taxon>
        <taxon>Neoteleostei</taxon>
        <taxon>Acanthomorphata</taxon>
        <taxon>Ovalentaria</taxon>
        <taxon>Pomacentridae</taxon>
        <taxon>Stegastes</taxon>
    </lineage>
</organism>
<evidence type="ECO:0000256" key="3">
    <source>
        <dbReference type="ARBA" id="ARBA00022490"/>
    </source>
</evidence>
<feature type="compositionally biased region" description="Polar residues" evidence="6">
    <location>
        <begin position="111"/>
        <end position="127"/>
    </location>
</feature>
<evidence type="ECO:0000256" key="1">
    <source>
        <dbReference type="ARBA" id="ARBA00004300"/>
    </source>
</evidence>
<evidence type="ECO:0000259" key="8">
    <source>
        <dbReference type="Pfam" id="PF14161"/>
    </source>
</evidence>
<name>A0A3B4ZGH4_9TELE</name>
<evidence type="ECO:0000256" key="4">
    <source>
        <dbReference type="ARBA" id="ARBA00023212"/>
    </source>
</evidence>